<evidence type="ECO:0000256" key="1">
    <source>
        <dbReference type="SAM" id="MobiDB-lite"/>
    </source>
</evidence>
<name>A0AAD3DV01_9CHLO</name>
<keyword evidence="3" id="KW-1185">Reference proteome</keyword>
<organism evidence="2 3">
    <name type="scientific">Astrephomene gubernaculifera</name>
    <dbReference type="NCBI Taxonomy" id="47775"/>
    <lineage>
        <taxon>Eukaryota</taxon>
        <taxon>Viridiplantae</taxon>
        <taxon>Chlorophyta</taxon>
        <taxon>core chlorophytes</taxon>
        <taxon>Chlorophyceae</taxon>
        <taxon>CS clade</taxon>
        <taxon>Chlamydomonadales</taxon>
        <taxon>Astrephomenaceae</taxon>
        <taxon>Astrephomene</taxon>
    </lineage>
</organism>
<protein>
    <submittedName>
        <fullName evidence="2">Uncharacterized protein</fullName>
    </submittedName>
</protein>
<dbReference type="EMBL" id="BMAR01000023">
    <property type="protein sequence ID" value="GFR48343.1"/>
    <property type="molecule type" value="Genomic_DNA"/>
</dbReference>
<gene>
    <name evidence="2" type="ORF">Agub_g10230</name>
</gene>
<proteinExistence type="predicted"/>
<evidence type="ECO:0000313" key="2">
    <source>
        <dbReference type="EMBL" id="GFR48343.1"/>
    </source>
</evidence>
<dbReference type="AlphaFoldDB" id="A0AAD3DV01"/>
<reference evidence="2 3" key="1">
    <citation type="journal article" date="2021" name="Sci. Rep.">
        <title>Genome sequencing of the multicellular alga Astrephomene provides insights into convergent evolution of germ-soma differentiation.</title>
        <authorList>
            <person name="Yamashita S."/>
            <person name="Yamamoto K."/>
            <person name="Matsuzaki R."/>
            <person name="Suzuki S."/>
            <person name="Yamaguchi H."/>
            <person name="Hirooka S."/>
            <person name="Minakuchi Y."/>
            <person name="Miyagishima S."/>
            <person name="Kawachi M."/>
            <person name="Toyoda A."/>
            <person name="Nozaki H."/>
        </authorList>
    </citation>
    <scope>NUCLEOTIDE SEQUENCE [LARGE SCALE GENOMIC DNA]</scope>
    <source>
        <strain evidence="2 3">NIES-4017</strain>
    </source>
</reference>
<comment type="caution">
    <text evidence="2">The sequence shown here is derived from an EMBL/GenBank/DDBJ whole genome shotgun (WGS) entry which is preliminary data.</text>
</comment>
<feature type="region of interest" description="Disordered" evidence="1">
    <location>
        <begin position="346"/>
        <end position="366"/>
    </location>
</feature>
<accession>A0AAD3DV01</accession>
<dbReference type="Proteomes" id="UP001054857">
    <property type="component" value="Unassembled WGS sequence"/>
</dbReference>
<sequence length="412" mass="42977">MQATRQCSATQRPSCAHSRLTSIISPSLRGSASCRNDGRGATNCVQARALARTIPGQKDMTAELLERVFRVAVSSRLKQHGGIEVDVRSTAWGLMEGRFGGMTVRGRNWRTPLELTAEQLLVDVGELLLDYQKLVWQQSVSLRNVPQGSVSFTLSSRDLSNFMVHPIMVAAAGRAIQGKAFHFDRHHASVRFEPATGRGVVSYQGVWAGDGRRYAVTMSTPPPAAAAAAAAGGVAGRAATTAAAAAAAPNNSVDQLIVTARHVPDDDPRVSSAASGSSTAMAACQRLPDTGSFASAGSWDGGVEAGEMDPGALAVSEGLRRFFSSLMLNLQGIELRQPSLRVHLPVGGSSGSSSMRPGSSSSSSIGAASAPQSAAVAVGCAAEEGQQLLLPAQLTISMKVSIVQLPPVDMKF</sequence>
<evidence type="ECO:0000313" key="3">
    <source>
        <dbReference type="Proteomes" id="UP001054857"/>
    </source>
</evidence>